<reference evidence="7 8" key="1">
    <citation type="submission" date="2019-03" db="EMBL/GenBank/DDBJ databases">
        <title>Genomic Encyclopedia of Type Strains, Phase IV (KMG-IV): sequencing the most valuable type-strain genomes for metagenomic binning, comparative biology and taxonomic classification.</title>
        <authorList>
            <person name="Goeker M."/>
        </authorList>
    </citation>
    <scope>NUCLEOTIDE SEQUENCE [LARGE SCALE GENOMIC DNA]</scope>
    <source>
        <strain evidence="7 8">DSM 1709</strain>
    </source>
</reference>
<keyword evidence="2 5" id="KW-0274">FAD</keyword>
<feature type="domain" description="FAD/NAD(P)-binding" evidence="6">
    <location>
        <begin position="19"/>
        <end position="309"/>
    </location>
</feature>
<keyword evidence="4 5" id="KW-0560">Oxidoreductase</keyword>
<feature type="binding site" evidence="5">
    <location>
        <position position="304"/>
    </location>
    <ligand>
        <name>FAD</name>
        <dbReference type="ChEBI" id="CHEBI:57692"/>
    </ligand>
</feature>
<dbReference type="InterPro" id="IPR036188">
    <property type="entry name" value="FAD/NAD-bd_sf"/>
</dbReference>
<dbReference type="PRINTS" id="PR00469">
    <property type="entry name" value="PNDRDTASEII"/>
</dbReference>
<dbReference type="GO" id="GO:0004324">
    <property type="term" value="F:ferredoxin-NADP+ reductase activity"/>
    <property type="evidence" value="ECO:0007669"/>
    <property type="project" value="UniProtKB-UniRule"/>
</dbReference>
<evidence type="ECO:0000259" key="6">
    <source>
        <dbReference type="Pfam" id="PF07992"/>
    </source>
</evidence>
<dbReference type="RefSeq" id="WP_132649215.1">
    <property type="nucleotide sequence ID" value="NZ_CP181386.1"/>
</dbReference>
<evidence type="ECO:0000256" key="1">
    <source>
        <dbReference type="ARBA" id="ARBA00022630"/>
    </source>
</evidence>
<dbReference type="InterPro" id="IPR050097">
    <property type="entry name" value="Ferredoxin-NADP_redctase_2"/>
</dbReference>
<comment type="subunit">
    <text evidence="5">Homodimer.</text>
</comment>
<dbReference type="GO" id="GO:0050661">
    <property type="term" value="F:NADP binding"/>
    <property type="evidence" value="ECO:0007669"/>
    <property type="project" value="UniProtKB-UniRule"/>
</dbReference>
<name>A0A4R2M3A3_RUBGE</name>
<dbReference type="HAMAP" id="MF_01685">
    <property type="entry name" value="FENR2"/>
    <property type="match status" value="1"/>
</dbReference>
<evidence type="ECO:0000256" key="2">
    <source>
        <dbReference type="ARBA" id="ARBA00022827"/>
    </source>
</evidence>
<dbReference type="OrthoDB" id="9806179at2"/>
<organism evidence="7 8">
    <name type="scientific">Rubrivivax gelatinosus</name>
    <name type="common">Rhodocyclus gelatinosus</name>
    <name type="synonym">Rhodopseudomonas gelatinosa</name>
    <dbReference type="NCBI Taxonomy" id="28068"/>
    <lineage>
        <taxon>Bacteria</taxon>
        <taxon>Pseudomonadati</taxon>
        <taxon>Pseudomonadota</taxon>
        <taxon>Betaproteobacteria</taxon>
        <taxon>Burkholderiales</taxon>
        <taxon>Sphaerotilaceae</taxon>
        <taxon>Rubrivivax</taxon>
    </lineage>
</organism>
<feature type="binding site" evidence="5">
    <location>
        <position position="47"/>
    </location>
    <ligand>
        <name>FAD</name>
        <dbReference type="ChEBI" id="CHEBI:57692"/>
    </ligand>
</feature>
<evidence type="ECO:0000313" key="8">
    <source>
        <dbReference type="Proteomes" id="UP000295106"/>
    </source>
</evidence>
<dbReference type="PRINTS" id="PR00368">
    <property type="entry name" value="FADPNR"/>
</dbReference>
<proteinExistence type="inferred from homology"/>
<dbReference type="Proteomes" id="UP000295106">
    <property type="component" value="Unassembled WGS sequence"/>
</dbReference>
<evidence type="ECO:0000256" key="3">
    <source>
        <dbReference type="ARBA" id="ARBA00022857"/>
    </source>
</evidence>
<comment type="caution">
    <text evidence="5">Lacks conserved residue(s) required for the propagation of feature annotation.</text>
</comment>
<accession>A0A4R2M3A3</accession>
<comment type="catalytic activity">
    <reaction evidence="5">
        <text>2 reduced [2Fe-2S]-[ferredoxin] + NADP(+) + H(+) = 2 oxidized [2Fe-2S]-[ferredoxin] + NADPH</text>
        <dbReference type="Rhea" id="RHEA:20125"/>
        <dbReference type="Rhea" id="RHEA-COMP:10000"/>
        <dbReference type="Rhea" id="RHEA-COMP:10001"/>
        <dbReference type="ChEBI" id="CHEBI:15378"/>
        <dbReference type="ChEBI" id="CHEBI:33737"/>
        <dbReference type="ChEBI" id="CHEBI:33738"/>
        <dbReference type="ChEBI" id="CHEBI:57783"/>
        <dbReference type="ChEBI" id="CHEBI:58349"/>
        <dbReference type="EC" id="1.18.1.2"/>
    </reaction>
</comment>
<dbReference type="InterPro" id="IPR022890">
    <property type="entry name" value="Fd--NADP_Rdtase_type_2"/>
</dbReference>
<comment type="cofactor">
    <cofactor evidence="5">
        <name>FAD</name>
        <dbReference type="ChEBI" id="CHEBI:57692"/>
    </cofactor>
    <text evidence="5">Binds 1 FAD per subunit.</text>
</comment>
<dbReference type="Pfam" id="PF07992">
    <property type="entry name" value="Pyr_redox_2"/>
    <property type="match status" value="1"/>
</dbReference>
<comment type="similarity">
    <text evidence="5">Belongs to the ferredoxin--NADP reductase type 2 family.</text>
</comment>
<dbReference type="PANTHER" id="PTHR48105">
    <property type="entry name" value="THIOREDOXIN REDUCTASE 1-RELATED-RELATED"/>
    <property type="match status" value="1"/>
</dbReference>
<dbReference type="InterPro" id="IPR023753">
    <property type="entry name" value="FAD/NAD-binding_dom"/>
</dbReference>
<evidence type="ECO:0000256" key="4">
    <source>
        <dbReference type="ARBA" id="ARBA00023002"/>
    </source>
</evidence>
<gene>
    <name evidence="7" type="ORF">EV684_11536</name>
</gene>
<keyword evidence="3 5" id="KW-0521">NADP</keyword>
<dbReference type="EMBL" id="SLXD01000015">
    <property type="protein sequence ID" value="TCO99244.1"/>
    <property type="molecule type" value="Genomic_DNA"/>
</dbReference>
<protein>
    <recommendedName>
        <fullName evidence="5">Ferredoxin--NADP reductase</fullName>
        <shortName evidence="5">FNR</shortName>
        <shortName evidence="5">Fd-NADP(+) reductase</shortName>
        <ecNumber evidence="5">1.18.1.2</ecNumber>
    </recommendedName>
</protein>
<dbReference type="EC" id="1.18.1.2" evidence="5"/>
<evidence type="ECO:0000313" key="7">
    <source>
        <dbReference type="EMBL" id="TCO99244.1"/>
    </source>
</evidence>
<feature type="binding site" evidence="5">
    <location>
        <position position="55"/>
    </location>
    <ligand>
        <name>FAD</name>
        <dbReference type="ChEBI" id="CHEBI:57692"/>
    </ligand>
</feature>
<keyword evidence="1 5" id="KW-0285">Flavoprotein</keyword>
<comment type="caution">
    <text evidence="7">The sequence shown here is derived from an EMBL/GenBank/DDBJ whole genome shotgun (WGS) entry which is preliminary data.</text>
</comment>
<dbReference type="GO" id="GO:0050660">
    <property type="term" value="F:flavin adenine dinucleotide binding"/>
    <property type="evidence" value="ECO:0007669"/>
    <property type="project" value="UniProtKB-UniRule"/>
</dbReference>
<evidence type="ECO:0000256" key="5">
    <source>
        <dbReference type="HAMAP-Rule" id="MF_01685"/>
    </source>
</evidence>
<feature type="binding site" evidence="5">
    <location>
        <position position="135"/>
    </location>
    <ligand>
        <name>FAD</name>
        <dbReference type="ChEBI" id="CHEBI:57692"/>
    </ligand>
</feature>
<dbReference type="Gene3D" id="3.50.50.60">
    <property type="entry name" value="FAD/NAD(P)-binding domain"/>
    <property type="match status" value="2"/>
</dbReference>
<dbReference type="SUPFAM" id="SSF51905">
    <property type="entry name" value="FAD/NAD(P)-binding domain"/>
    <property type="match status" value="1"/>
</dbReference>
<sequence length="362" mass="38678">MTVSPSPGAPAAVPPIETDALIVGAGPVGLFQVFELGLQDIRAHVVDSLPHIGGQCAELYADKPIYDIPGVPVCTGRELVERLEQQIAPFGASFHLGQEVRSLERAADGRFDVATSTGTRFLARTVFVAGGVGSFQPKALRLPGIERFAGSQLFYRVADAAAFAGRHLVVAGGGDSALDWAIHFASTEAARPARVTLLHRRDEFRALPATLRRLAELRDAGTVEVVIGQPTGFEAEGERLARLVLMRPDGSSTTLALDDLLVFHGLSPKLGPIAEWGLALDHKLVTVNPATFETSTPGVFAVGDICHYPGKRKLILCGFHEATLAAFAAVPYVDPERRALLQYTTSSPQLHRLLGVETPSQD</sequence>
<dbReference type="GeneID" id="99685247"/>
<feature type="binding site" evidence="5">
    <location>
        <position position="60"/>
    </location>
    <ligand>
        <name>FAD</name>
        <dbReference type="ChEBI" id="CHEBI:57692"/>
    </ligand>
</feature>
<feature type="binding site" evidence="5">
    <location>
        <position position="100"/>
    </location>
    <ligand>
        <name>FAD</name>
        <dbReference type="ChEBI" id="CHEBI:57692"/>
    </ligand>
</feature>
<feature type="binding site" evidence="5">
    <location>
        <position position="345"/>
    </location>
    <ligand>
        <name>FAD</name>
        <dbReference type="ChEBI" id="CHEBI:57692"/>
    </ligand>
</feature>
<dbReference type="AlphaFoldDB" id="A0A4R2M3A3"/>